<feature type="domain" description="GGDEF" evidence="4">
    <location>
        <begin position="334"/>
        <end position="466"/>
    </location>
</feature>
<dbReference type="SMART" id="SM00091">
    <property type="entry name" value="PAS"/>
    <property type="match status" value="1"/>
</dbReference>
<dbReference type="InterPro" id="IPR035919">
    <property type="entry name" value="EAL_sf"/>
</dbReference>
<proteinExistence type="predicted"/>
<gene>
    <name evidence="5" type="ORF">UCMB321_3057</name>
</gene>
<evidence type="ECO:0000259" key="1">
    <source>
        <dbReference type="PROSITE" id="PS50112"/>
    </source>
</evidence>
<dbReference type="CDD" id="cd01949">
    <property type="entry name" value="GGDEF"/>
    <property type="match status" value="1"/>
</dbReference>
<dbReference type="Pfam" id="PF13426">
    <property type="entry name" value="PAS_9"/>
    <property type="match status" value="1"/>
</dbReference>
<dbReference type="SUPFAM" id="SSF141868">
    <property type="entry name" value="EAL domain-like"/>
    <property type="match status" value="1"/>
</dbReference>
<dbReference type="NCBIfam" id="TIGR00229">
    <property type="entry name" value="sensory_box"/>
    <property type="match status" value="1"/>
</dbReference>
<dbReference type="PROSITE" id="PS50883">
    <property type="entry name" value="EAL"/>
    <property type="match status" value="1"/>
</dbReference>
<reference evidence="5 6" key="1">
    <citation type="submission" date="2015-01" db="EMBL/GenBank/DDBJ databases">
        <title>Complete genome of Pseudomonas batumici UCM B-321 producer of the batumin antibiotic with strong antistaphilococcal and potential anticancer activity.</title>
        <authorList>
            <person name="Klochko V.V."/>
            <person name="Zelena L.B."/>
            <person name="Elena K.A."/>
            <person name="Reva O.N."/>
        </authorList>
    </citation>
    <scope>NUCLEOTIDE SEQUENCE [LARGE SCALE GENOMIC DNA]</scope>
    <source>
        <strain evidence="5 6">UCM B-321</strain>
    </source>
</reference>
<dbReference type="SMART" id="SM00065">
    <property type="entry name" value="GAF"/>
    <property type="match status" value="1"/>
</dbReference>
<name>A0A0C2IDS6_9PSED</name>
<dbReference type="SMART" id="SM00086">
    <property type="entry name" value="PAC"/>
    <property type="match status" value="1"/>
</dbReference>
<dbReference type="InterPro" id="IPR003018">
    <property type="entry name" value="GAF"/>
</dbReference>
<feature type="domain" description="EAL" evidence="3">
    <location>
        <begin position="475"/>
        <end position="729"/>
    </location>
</feature>
<dbReference type="InterPro" id="IPR000160">
    <property type="entry name" value="GGDEF_dom"/>
</dbReference>
<dbReference type="InterPro" id="IPR052155">
    <property type="entry name" value="Biofilm_reg_signaling"/>
</dbReference>
<dbReference type="Gene3D" id="3.30.70.270">
    <property type="match status" value="1"/>
</dbReference>
<dbReference type="Pfam" id="PF13185">
    <property type="entry name" value="GAF_2"/>
    <property type="match status" value="1"/>
</dbReference>
<evidence type="ECO:0000259" key="3">
    <source>
        <dbReference type="PROSITE" id="PS50883"/>
    </source>
</evidence>
<dbReference type="Pfam" id="PF00990">
    <property type="entry name" value="GGDEF"/>
    <property type="match status" value="1"/>
</dbReference>
<dbReference type="SMART" id="SM00052">
    <property type="entry name" value="EAL"/>
    <property type="match status" value="1"/>
</dbReference>
<organism evidence="5 6">
    <name type="scientific">Pseudomonas batumici</name>
    <dbReference type="NCBI Taxonomy" id="226910"/>
    <lineage>
        <taxon>Bacteria</taxon>
        <taxon>Pseudomonadati</taxon>
        <taxon>Pseudomonadota</taxon>
        <taxon>Gammaproteobacteria</taxon>
        <taxon>Pseudomonadales</taxon>
        <taxon>Pseudomonadaceae</taxon>
        <taxon>Pseudomonas</taxon>
    </lineage>
</organism>
<dbReference type="InterPro" id="IPR029016">
    <property type="entry name" value="GAF-like_dom_sf"/>
</dbReference>
<dbReference type="CDD" id="cd00130">
    <property type="entry name" value="PAS"/>
    <property type="match status" value="1"/>
</dbReference>
<dbReference type="SUPFAM" id="SSF55781">
    <property type="entry name" value="GAF domain-like"/>
    <property type="match status" value="1"/>
</dbReference>
<dbReference type="PATRIC" id="fig|226910.6.peg.3046"/>
<dbReference type="InterPro" id="IPR000014">
    <property type="entry name" value="PAS"/>
</dbReference>
<dbReference type="Pfam" id="PF00563">
    <property type="entry name" value="EAL"/>
    <property type="match status" value="1"/>
</dbReference>
<evidence type="ECO:0000259" key="2">
    <source>
        <dbReference type="PROSITE" id="PS50113"/>
    </source>
</evidence>
<dbReference type="STRING" id="226910.UCMB321_3057"/>
<comment type="caution">
    <text evidence="5">The sequence shown here is derived from an EMBL/GenBank/DDBJ whole genome shotgun (WGS) entry which is preliminary data.</text>
</comment>
<dbReference type="Proteomes" id="UP000031535">
    <property type="component" value="Unassembled WGS sequence"/>
</dbReference>
<keyword evidence="6" id="KW-1185">Reference proteome</keyword>
<dbReference type="Gene3D" id="3.30.450.20">
    <property type="entry name" value="PAS domain"/>
    <property type="match status" value="1"/>
</dbReference>
<evidence type="ECO:0000259" key="4">
    <source>
        <dbReference type="PROSITE" id="PS50887"/>
    </source>
</evidence>
<dbReference type="PROSITE" id="PS50887">
    <property type="entry name" value="GGDEF"/>
    <property type="match status" value="1"/>
</dbReference>
<dbReference type="SUPFAM" id="SSF55073">
    <property type="entry name" value="Nucleotide cyclase"/>
    <property type="match status" value="1"/>
</dbReference>
<dbReference type="PIRSF" id="PIRSF005925">
    <property type="entry name" value="Dos"/>
    <property type="match status" value="1"/>
</dbReference>
<dbReference type="SUPFAM" id="SSF55785">
    <property type="entry name" value="PYP-like sensor domain (PAS domain)"/>
    <property type="match status" value="1"/>
</dbReference>
<dbReference type="InterPro" id="IPR035965">
    <property type="entry name" value="PAS-like_dom_sf"/>
</dbReference>
<dbReference type="PANTHER" id="PTHR44757">
    <property type="entry name" value="DIGUANYLATE CYCLASE DGCP"/>
    <property type="match status" value="1"/>
</dbReference>
<dbReference type="InterPro" id="IPR000700">
    <property type="entry name" value="PAS-assoc_C"/>
</dbReference>
<dbReference type="NCBIfam" id="TIGR00254">
    <property type="entry name" value="GGDEF"/>
    <property type="match status" value="1"/>
</dbReference>
<dbReference type="PROSITE" id="PS50112">
    <property type="entry name" value="PAS"/>
    <property type="match status" value="1"/>
</dbReference>
<dbReference type="InterPro" id="IPR001610">
    <property type="entry name" value="PAC"/>
</dbReference>
<feature type="domain" description="PAS" evidence="1">
    <location>
        <begin position="14"/>
        <end position="62"/>
    </location>
</feature>
<evidence type="ECO:0000313" key="5">
    <source>
        <dbReference type="EMBL" id="KIH83107.1"/>
    </source>
</evidence>
<dbReference type="InterPro" id="IPR043128">
    <property type="entry name" value="Rev_trsase/Diguanyl_cyclase"/>
</dbReference>
<evidence type="ECO:0000313" key="6">
    <source>
        <dbReference type="Proteomes" id="UP000031535"/>
    </source>
</evidence>
<dbReference type="AlphaFoldDB" id="A0A0C2IDS6"/>
<dbReference type="SMART" id="SM00267">
    <property type="entry name" value="GGDEF"/>
    <property type="match status" value="1"/>
</dbReference>
<dbReference type="EMBL" id="JXDG01000040">
    <property type="protein sequence ID" value="KIH83107.1"/>
    <property type="molecule type" value="Genomic_DNA"/>
</dbReference>
<dbReference type="PROSITE" id="PS50113">
    <property type="entry name" value="PAC"/>
    <property type="match status" value="1"/>
</dbReference>
<dbReference type="PANTHER" id="PTHR44757:SF2">
    <property type="entry name" value="BIOFILM ARCHITECTURE MAINTENANCE PROTEIN MBAA"/>
    <property type="match status" value="1"/>
</dbReference>
<dbReference type="CDD" id="cd01948">
    <property type="entry name" value="EAL"/>
    <property type="match status" value="1"/>
</dbReference>
<dbReference type="InterPro" id="IPR012226">
    <property type="entry name" value="Diguanyl_cyclase/Pdiesterase"/>
</dbReference>
<accession>A0A0C2IDS6</accession>
<dbReference type="InterPro" id="IPR001633">
    <property type="entry name" value="EAL_dom"/>
</dbReference>
<dbReference type="Gene3D" id="3.20.20.450">
    <property type="entry name" value="EAL domain"/>
    <property type="match status" value="1"/>
</dbReference>
<dbReference type="Gene3D" id="3.30.450.40">
    <property type="match status" value="1"/>
</dbReference>
<protein>
    <submittedName>
        <fullName evidence="5">Diguanylate cyclase/phosphodiesterase (GGDEF &amp; EAL domains) with PAS/PAC sensor(S)</fullName>
    </submittedName>
</protein>
<feature type="domain" description="PAC" evidence="2">
    <location>
        <begin position="88"/>
        <end position="140"/>
    </location>
</feature>
<sequence>MISGEEAERLKDIEHRLLSMSVNATRSATCIVDAEGHLIYVNDGFVRLLGYAREEVIGQSPLIFFASDTRAKTYAQQVLEKLFGGQSNEISALISKRNGQRLWLHVSSTPVFDHQGKVENIVIVLTDITRTKLHEVLQDKIIGALLKEASLESVLTLLCQEIEHIAPEVAVSILSVDPAGILHPLASPGLPTDYSRAIEGLSIGPAKGSCGTAAYRGEPVLVTDIHHDPLWAEFRALAKLSGFQACWSVPVRNGAGRVAATFALYFRECRGPDPLHMHLVTAGIHLCMLALEREEARQSIRRMAFYDALTGLPNRNFLLAQAERILLEVAEEQAELAVLFVDLDRFKQVNDALGHASGDELLQVMAQRLRSVLRESDIVGRLSGDEFVLVLPRMNATQVTTFLERLMMILSVPATIAGTAVVVSASIGISLFPEDGRDMESLLHCADIAMYQAKRVERGSFSFFLEEMNKIAQERLMLETALRKALAGDGLHLVYQPQVDLRSGRLVGAEALARWVHPTLDHIAPSRFIPLAEECGLINALSQWVLREACEQLALWRREGLVVPSLSINLSPINFHNRNLAELIDRQLQLCDLQPRDLCVEVTEGVLLSSSAGTEQTIRDLHALGVRLAIDDFGTGYSSLGYLRRLPISELKLDKSFVDDLERDASCRALSESVIGIGKGLCLPVVAEGIEHAAQRDILMAQGYEVGQGYFFSIPLPSKAFAQWVMAHEAGFRAEVAGEVRDS</sequence>
<dbReference type="InterPro" id="IPR029787">
    <property type="entry name" value="Nucleotide_cyclase"/>
</dbReference>